<dbReference type="AlphaFoldDB" id="A0AAU0UQE2"/>
<dbReference type="KEGG" id="dbc:MFMK1_002346"/>
<dbReference type="EMBL" id="CP121694">
    <property type="protein sequence ID" value="WRO22515.1"/>
    <property type="molecule type" value="Genomic_DNA"/>
</dbReference>
<dbReference type="RefSeq" id="WP_366921924.1">
    <property type="nucleotide sequence ID" value="NZ_CP121694.1"/>
</dbReference>
<name>A0AAU0UQE2_9FIRM</name>
<sequence>MCKFAQVISCCGETYYVLGERLKDGPFFAGSQDIDGRWYNSNGEWFKYLEISCVWQDNCRSCRIYIN</sequence>
<proteinExistence type="predicted"/>
<keyword evidence="2" id="KW-1185">Reference proteome</keyword>
<organism evidence="1 2">
    <name type="scientific">Metallumcola ferriviriculae</name>
    <dbReference type="NCBI Taxonomy" id="3039180"/>
    <lineage>
        <taxon>Bacteria</taxon>
        <taxon>Bacillati</taxon>
        <taxon>Bacillota</taxon>
        <taxon>Clostridia</taxon>
        <taxon>Neomoorellales</taxon>
        <taxon>Desulfitibacteraceae</taxon>
        <taxon>Metallumcola</taxon>
    </lineage>
</organism>
<accession>A0AAU0UQE2</accession>
<protein>
    <submittedName>
        <fullName evidence="1">Uncharacterized protein</fullName>
    </submittedName>
</protein>
<gene>
    <name evidence="1" type="ORF">MFMK1_002346</name>
</gene>
<evidence type="ECO:0000313" key="2">
    <source>
        <dbReference type="Proteomes" id="UP001329915"/>
    </source>
</evidence>
<dbReference type="Proteomes" id="UP001329915">
    <property type="component" value="Chromosome"/>
</dbReference>
<evidence type="ECO:0000313" key="1">
    <source>
        <dbReference type="EMBL" id="WRO22515.1"/>
    </source>
</evidence>
<reference evidence="1 2" key="1">
    <citation type="submission" date="2023-04" db="EMBL/GenBank/DDBJ databases">
        <authorList>
            <person name="Hsu D."/>
        </authorList>
    </citation>
    <scope>NUCLEOTIDE SEQUENCE [LARGE SCALE GENOMIC DNA]</scope>
    <source>
        <strain evidence="1 2">MK1</strain>
    </source>
</reference>